<protein>
    <submittedName>
        <fullName evidence="1">Uncharacterized protein</fullName>
    </submittedName>
</protein>
<dbReference type="AlphaFoldDB" id="A0AAN8AQT8"/>
<comment type="caution">
    <text evidence="1">The sequence shown here is derived from an EMBL/GenBank/DDBJ whole genome shotgun (WGS) entry which is preliminary data.</text>
</comment>
<keyword evidence="2" id="KW-1185">Reference proteome</keyword>
<reference evidence="1 2" key="2">
    <citation type="journal article" date="2023" name="Mol. Biol. Evol.">
        <title>Genomics of Secondarily Temperate Adaptation in the Only Non-Antarctic Icefish.</title>
        <authorList>
            <person name="Rivera-Colon A.G."/>
            <person name="Rayamajhi N."/>
            <person name="Minhas B.F."/>
            <person name="Madrigal G."/>
            <person name="Bilyk K.T."/>
            <person name="Yoon V."/>
            <person name="Hune M."/>
            <person name="Gregory S."/>
            <person name="Cheng C.H.C."/>
            <person name="Catchen J.M."/>
        </authorList>
    </citation>
    <scope>NUCLEOTIDE SEQUENCE [LARGE SCALE GENOMIC DNA]</scope>
    <source>
        <strain evidence="1">JMC-PN-2008</strain>
    </source>
</reference>
<proteinExistence type="predicted"/>
<accession>A0AAN8AQT8</accession>
<evidence type="ECO:0000313" key="1">
    <source>
        <dbReference type="EMBL" id="KAK5865199.1"/>
    </source>
</evidence>
<evidence type="ECO:0000313" key="2">
    <source>
        <dbReference type="Proteomes" id="UP001346869"/>
    </source>
</evidence>
<organism evidence="1 2">
    <name type="scientific">Eleginops maclovinus</name>
    <name type="common">Patagonian blennie</name>
    <name type="synonym">Eleginus maclovinus</name>
    <dbReference type="NCBI Taxonomy" id="56733"/>
    <lineage>
        <taxon>Eukaryota</taxon>
        <taxon>Metazoa</taxon>
        <taxon>Chordata</taxon>
        <taxon>Craniata</taxon>
        <taxon>Vertebrata</taxon>
        <taxon>Euteleostomi</taxon>
        <taxon>Actinopterygii</taxon>
        <taxon>Neopterygii</taxon>
        <taxon>Teleostei</taxon>
        <taxon>Neoteleostei</taxon>
        <taxon>Acanthomorphata</taxon>
        <taxon>Eupercaria</taxon>
        <taxon>Perciformes</taxon>
        <taxon>Notothenioidei</taxon>
        <taxon>Eleginopidae</taxon>
        <taxon>Eleginops</taxon>
    </lineage>
</organism>
<dbReference type="EMBL" id="JAUZQC010000010">
    <property type="protein sequence ID" value="KAK5865199.1"/>
    <property type="molecule type" value="Genomic_DNA"/>
</dbReference>
<name>A0AAN8AQT8_ELEMC</name>
<dbReference type="Proteomes" id="UP001346869">
    <property type="component" value="Unassembled WGS sequence"/>
</dbReference>
<gene>
    <name evidence="1" type="ORF">PBY51_016385</name>
</gene>
<reference evidence="1 2" key="1">
    <citation type="journal article" date="2023" name="Genes (Basel)">
        <title>Chromosome-Level Genome Assembly and Circadian Gene Repertoire of the Patagonia Blennie Eleginops maclovinus-The Closest Ancestral Proxy of Antarctic Cryonotothenioids.</title>
        <authorList>
            <person name="Cheng C.C."/>
            <person name="Rivera-Colon A.G."/>
            <person name="Minhas B.F."/>
            <person name="Wilson L."/>
            <person name="Rayamajhi N."/>
            <person name="Vargas-Chacoff L."/>
            <person name="Catchen J.M."/>
        </authorList>
    </citation>
    <scope>NUCLEOTIDE SEQUENCE [LARGE SCALE GENOMIC DNA]</scope>
    <source>
        <strain evidence="1">JMC-PN-2008</strain>
    </source>
</reference>
<sequence>MDLFEFDFFRDWELEQPWPRFAKAAPLDDTSHWHHQQLGGCEKKLRLIPNCQELTNKPSKTNSEITPKGTLSI</sequence>